<evidence type="ECO:0000313" key="1">
    <source>
        <dbReference type="EMBL" id="KAJ3803501.1"/>
    </source>
</evidence>
<accession>A0ACC1TFJ2</accession>
<dbReference type="EMBL" id="MU797479">
    <property type="protein sequence ID" value="KAJ3803501.1"/>
    <property type="molecule type" value="Genomic_DNA"/>
</dbReference>
<feature type="non-terminal residue" evidence="1">
    <location>
        <position position="1"/>
    </location>
</feature>
<proteinExistence type="predicted"/>
<gene>
    <name evidence="1" type="ORF">F5876DRAFT_71380</name>
</gene>
<feature type="non-terminal residue" evidence="1">
    <location>
        <position position="285"/>
    </location>
</feature>
<sequence>TFTSQIGTSTTDSKDLFHTIQHPKTKLIFPIIVKRCPAIFAHIAPHDMNLRKYRPLSLVMEMRLPALFSISTNTVDVDLDRSSDSDSSRTMDSYDSVPQSLDAGEDDPMPLAPLNPQMMPQMAPQVPQAHFHTQSPHPPQTPPPQTPPPQTPPPQTPPLQTPPPRSEDFQMDDINATPRAPPDMTPRAPPGPRNQPIMQQPPSPTIQKGKRRRVHEPEPGPSQSNVKTPGAQPTSHTGAQSNTQSNSQGPVDYLQALLNHQTKTMGELYHHLQNSTAEILQKQDQ</sequence>
<keyword evidence="2" id="KW-1185">Reference proteome</keyword>
<dbReference type="Proteomes" id="UP001163835">
    <property type="component" value="Unassembled WGS sequence"/>
</dbReference>
<protein>
    <submittedName>
        <fullName evidence="1">Uncharacterized protein</fullName>
    </submittedName>
</protein>
<organism evidence="1 2">
    <name type="scientific">Lentinula aff. lateritia</name>
    <dbReference type="NCBI Taxonomy" id="2804960"/>
    <lineage>
        <taxon>Eukaryota</taxon>
        <taxon>Fungi</taxon>
        <taxon>Dikarya</taxon>
        <taxon>Basidiomycota</taxon>
        <taxon>Agaricomycotina</taxon>
        <taxon>Agaricomycetes</taxon>
        <taxon>Agaricomycetidae</taxon>
        <taxon>Agaricales</taxon>
        <taxon>Marasmiineae</taxon>
        <taxon>Omphalotaceae</taxon>
        <taxon>Lentinula</taxon>
    </lineage>
</organism>
<name>A0ACC1TFJ2_9AGAR</name>
<reference evidence="1" key="1">
    <citation type="submission" date="2022-09" db="EMBL/GenBank/DDBJ databases">
        <title>A Global Phylogenomic Analysis of the Shiitake Genus Lentinula.</title>
        <authorList>
            <consortium name="DOE Joint Genome Institute"/>
            <person name="Sierra-Patev S."/>
            <person name="Min B."/>
            <person name="Naranjo-Ortiz M."/>
            <person name="Looney B."/>
            <person name="Konkel Z."/>
            <person name="Slot J.C."/>
            <person name="Sakamoto Y."/>
            <person name="Steenwyk J.L."/>
            <person name="Rokas A."/>
            <person name="Carro J."/>
            <person name="Camarero S."/>
            <person name="Ferreira P."/>
            <person name="Molpeceres G."/>
            <person name="Ruiz-Duenas F.J."/>
            <person name="Serrano A."/>
            <person name="Henrissat B."/>
            <person name="Drula E."/>
            <person name="Hughes K.W."/>
            <person name="Mata J.L."/>
            <person name="Ishikawa N.K."/>
            <person name="Vargas-Isla R."/>
            <person name="Ushijima S."/>
            <person name="Smith C.A."/>
            <person name="Ahrendt S."/>
            <person name="Andreopoulos W."/>
            <person name="He G."/>
            <person name="Labutti K."/>
            <person name="Lipzen A."/>
            <person name="Ng V."/>
            <person name="Riley R."/>
            <person name="Sandor L."/>
            <person name="Barry K."/>
            <person name="Martinez A.T."/>
            <person name="Xiao Y."/>
            <person name="Gibbons J.G."/>
            <person name="Terashima K."/>
            <person name="Grigoriev I.V."/>
            <person name="Hibbett D.S."/>
        </authorList>
    </citation>
    <scope>NUCLEOTIDE SEQUENCE</scope>
    <source>
        <strain evidence="1">TMI1499</strain>
    </source>
</reference>
<evidence type="ECO:0000313" key="2">
    <source>
        <dbReference type="Proteomes" id="UP001163835"/>
    </source>
</evidence>
<comment type="caution">
    <text evidence="1">The sequence shown here is derived from an EMBL/GenBank/DDBJ whole genome shotgun (WGS) entry which is preliminary data.</text>
</comment>